<dbReference type="InterPro" id="IPR028989">
    <property type="entry name" value="RimP_N"/>
</dbReference>
<dbReference type="AlphaFoldDB" id="A0A2S6IW42"/>
<feature type="region of interest" description="Disordered" evidence="4">
    <location>
        <begin position="174"/>
        <end position="234"/>
    </location>
</feature>
<comment type="similarity">
    <text evidence="3">Belongs to the RimP family.</text>
</comment>
<dbReference type="PANTHER" id="PTHR33867:SF1">
    <property type="entry name" value="RIBOSOME MATURATION FACTOR RIMP"/>
    <property type="match status" value="1"/>
</dbReference>
<comment type="function">
    <text evidence="3">Required for maturation of 30S ribosomal subunits.</text>
</comment>
<dbReference type="EMBL" id="PTJD01000001">
    <property type="protein sequence ID" value="PPK98496.1"/>
    <property type="molecule type" value="Genomic_DNA"/>
</dbReference>
<evidence type="ECO:0000256" key="2">
    <source>
        <dbReference type="ARBA" id="ARBA00022517"/>
    </source>
</evidence>
<dbReference type="Proteomes" id="UP000239485">
    <property type="component" value="Unassembled WGS sequence"/>
</dbReference>
<keyword evidence="7" id="KW-1185">Reference proteome</keyword>
<comment type="caution">
    <text evidence="6">The sequence shown here is derived from an EMBL/GenBank/DDBJ whole genome shotgun (WGS) entry which is preliminary data.</text>
</comment>
<proteinExistence type="inferred from homology"/>
<dbReference type="PANTHER" id="PTHR33867">
    <property type="entry name" value="RIBOSOME MATURATION FACTOR RIMP"/>
    <property type="match status" value="1"/>
</dbReference>
<accession>A0A2S6IW42</accession>
<keyword evidence="1 3" id="KW-0963">Cytoplasm</keyword>
<comment type="subcellular location">
    <subcellularLocation>
        <location evidence="3">Cytoplasm</location>
    </subcellularLocation>
</comment>
<keyword evidence="2 3" id="KW-0690">Ribosome biogenesis</keyword>
<dbReference type="SUPFAM" id="SSF75420">
    <property type="entry name" value="YhbC-like, N-terminal domain"/>
    <property type="match status" value="1"/>
</dbReference>
<evidence type="ECO:0000256" key="1">
    <source>
        <dbReference type="ARBA" id="ARBA00022490"/>
    </source>
</evidence>
<dbReference type="Pfam" id="PF02576">
    <property type="entry name" value="RimP_N"/>
    <property type="match status" value="1"/>
</dbReference>
<dbReference type="GO" id="GO:0000028">
    <property type="term" value="P:ribosomal small subunit assembly"/>
    <property type="evidence" value="ECO:0007669"/>
    <property type="project" value="TreeGrafter"/>
</dbReference>
<dbReference type="RefSeq" id="WP_211290744.1">
    <property type="nucleotide sequence ID" value="NZ_PTJD01000001.1"/>
</dbReference>
<sequence>MPPSGPSAKPPLTQEVAGVLSVAVAGVGLVLDDVEITTAGRRRIVRVVVDLPEDRAGEVDLDAVAAASTAVSEALDSSDVLGATPYVLEVTSPGVERPLVERRHWSRARGRLVRAVLADGRVLVGRVLDVGDDGVVLDVQPQSVKGRPPSKSAPRGEHLLAWADLVRGEVQVEFSRPGEDDLDEDLDDDLDDGSEEDPEDGWDDAWDDEDGADDDEGARPTADGETAAAPREED</sequence>
<evidence type="ECO:0000256" key="3">
    <source>
        <dbReference type="HAMAP-Rule" id="MF_01077"/>
    </source>
</evidence>
<dbReference type="NCBIfam" id="NF000930">
    <property type="entry name" value="PRK00092.2-2"/>
    <property type="match status" value="1"/>
</dbReference>
<name>A0A2S6IW42_9ACTN</name>
<feature type="compositionally biased region" description="Acidic residues" evidence="4">
    <location>
        <begin position="180"/>
        <end position="216"/>
    </location>
</feature>
<evidence type="ECO:0000313" key="7">
    <source>
        <dbReference type="Proteomes" id="UP000239485"/>
    </source>
</evidence>
<dbReference type="GO" id="GO:0006412">
    <property type="term" value="P:translation"/>
    <property type="evidence" value="ECO:0007669"/>
    <property type="project" value="TreeGrafter"/>
</dbReference>
<evidence type="ECO:0000313" key="6">
    <source>
        <dbReference type="EMBL" id="PPK98496.1"/>
    </source>
</evidence>
<evidence type="ECO:0000256" key="4">
    <source>
        <dbReference type="SAM" id="MobiDB-lite"/>
    </source>
</evidence>
<dbReference type="InterPro" id="IPR003728">
    <property type="entry name" value="Ribosome_maturation_RimP"/>
</dbReference>
<organism evidence="6 7">
    <name type="scientific">Kineococcus xinjiangensis</name>
    <dbReference type="NCBI Taxonomy" id="512762"/>
    <lineage>
        <taxon>Bacteria</taxon>
        <taxon>Bacillati</taxon>
        <taxon>Actinomycetota</taxon>
        <taxon>Actinomycetes</taxon>
        <taxon>Kineosporiales</taxon>
        <taxon>Kineosporiaceae</taxon>
        <taxon>Kineococcus</taxon>
    </lineage>
</organism>
<gene>
    <name evidence="3" type="primary">rimP</name>
    <name evidence="6" type="ORF">CLV92_101192</name>
</gene>
<reference evidence="6 7" key="1">
    <citation type="submission" date="2018-02" db="EMBL/GenBank/DDBJ databases">
        <title>Genomic Encyclopedia of Archaeal and Bacterial Type Strains, Phase II (KMG-II): from individual species to whole genera.</title>
        <authorList>
            <person name="Goeker M."/>
        </authorList>
    </citation>
    <scope>NUCLEOTIDE SEQUENCE [LARGE SCALE GENOMIC DNA]</scope>
    <source>
        <strain evidence="6 7">DSM 22857</strain>
    </source>
</reference>
<feature type="domain" description="Ribosome maturation factor RimP N-terminal" evidence="5">
    <location>
        <begin position="23"/>
        <end position="96"/>
    </location>
</feature>
<evidence type="ECO:0000259" key="5">
    <source>
        <dbReference type="Pfam" id="PF02576"/>
    </source>
</evidence>
<dbReference type="Gene3D" id="3.30.300.70">
    <property type="entry name" value="RimP-like superfamily, N-terminal"/>
    <property type="match status" value="1"/>
</dbReference>
<dbReference type="GO" id="GO:0005829">
    <property type="term" value="C:cytosol"/>
    <property type="evidence" value="ECO:0007669"/>
    <property type="project" value="TreeGrafter"/>
</dbReference>
<protein>
    <recommendedName>
        <fullName evidence="3">Ribosome maturation factor RimP</fullName>
    </recommendedName>
</protein>
<dbReference type="InterPro" id="IPR035956">
    <property type="entry name" value="RimP_N_sf"/>
</dbReference>
<dbReference type="HAMAP" id="MF_01077">
    <property type="entry name" value="RimP"/>
    <property type="match status" value="1"/>
</dbReference>